<proteinExistence type="predicted"/>
<evidence type="ECO:0000259" key="1">
    <source>
        <dbReference type="Pfam" id="PF01261"/>
    </source>
</evidence>
<dbReference type="Proteomes" id="UP000591272">
    <property type="component" value="Unassembled WGS sequence"/>
</dbReference>
<dbReference type="GO" id="GO:0016853">
    <property type="term" value="F:isomerase activity"/>
    <property type="evidence" value="ECO:0007669"/>
    <property type="project" value="UniProtKB-KW"/>
</dbReference>
<dbReference type="Pfam" id="PF01261">
    <property type="entry name" value="AP_endonuc_2"/>
    <property type="match status" value="1"/>
</dbReference>
<dbReference type="InterPro" id="IPR013022">
    <property type="entry name" value="Xyl_isomerase-like_TIM-brl"/>
</dbReference>
<name>A0A7Y9KFL1_9ACTN</name>
<organism evidence="2 3">
    <name type="scientific">Actinomadura citrea</name>
    <dbReference type="NCBI Taxonomy" id="46158"/>
    <lineage>
        <taxon>Bacteria</taxon>
        <taxon>Bacillati</taxon>
        <taxon>Actinomycetota</taxon>
        <taxon>Actinomycetes</taxon>
        <taxon>Streptosporangiales</taxon>
        <taxon>Thermomonosporaceae</taxon>
        <taxon>Actinomadura</taxon>
    </lineage>
</organism>
<dbReference type="EMBL" id="JACCBT010000001">
    <property type="protein sequence ID" value="NYE17497.1"/>
    <property type="molecule type" value="Genomic_DNA"/>
</dbReference>
<dbReference type="PANTHER" id="PTHR12110:SF47">
    <property type="match status" value="1"/>
</dbReference>
<comment type="caution">
    <text evidence="2">The sequence shown here is derived from an EMBL/GenBank/DDBJ whole genome shotgun (WGS) entry which is preliminary data.</text>
</comment>
<gene>
    <name evidence="2" type="ORF">BJ999_007793</name>
</gene>
<protein>
    <submittedName>
        <fullName evidence="2">Sugar phosphate isomerase/epimerase</fullName>
    </submittedName>
</protein>
<reference evidence="2 3" key="1">
    <citation type="submission" date="2020-07" db="EMBL/GenBank/DDBJ databases">
        <title>Sequencing the genomes of 1000 actinobacteria strains.</title>
        <authorList>
            <person name="Klenk H.-P."/>
        </authorList>
    </citation>
    <scope>NUCLEOTIDE SEQUENCE [LARGE SCALE GENOMIC DNA]</scope>
    <source>
        <strain evidence="2 3">DSM 43461</strain>
    </source>
</reference>
<dbReference type="Gene3D" id="3.20.20.150">
    <property type="entry name" value="Divalent-metal-dependent TIM barrel enzymes"/>
    <property type="match status" value="1"/>
</dbReference>
<dbReference type="SUPFAM" id="SSF51658">
    <property type="entry name" value="Xylose isomerase-like"/>
    <property type="match status" value="1"/>
</dbReference>
<keyword evidence="2" id="KW-0413">Isomerase</keyword>
<dbReference type="InterPro" id="IPR050312">
    <property type="entry name" value="IolE/XylAMocC-like"/>
</dbReference>
<evidence type="ECO:0000313" key="2">
    <source>
        <dbReference type="EMBL" id="NYE17497.1"/>
    </source>
</evidence>
<dbReference type="RefSeq" id="WP_179837830.1">
    <property type="nucleotide sequence ID" value="NZ_BMRD01000021.1"/>
</dbReference>
<evidence type="ECO:0000313" key="3">
    <source>
        <dbReference type="Proteomes" id="UP000591272"/>
    </source>
</evidence>
<sequence length="295" mass="32433">MAPQHNGAPSPALRVPDAPITLSTASVYPEKVPSAFEIASLLGYDGIEVMVSTDASSQDLNVLRRLSDYHQVPIKSIHAPCLLLTQRVWGRDPWGKLVRSKDVAEELGAEVVVVHPPFRWQRDYAKEFVEGLARMQDETDVLFAVENMFPLKARGAEAGMYLPDWNPVDQDYPYVTLDLSHTAVSGSDALDMAGSLGDRLRHIHLADGLGITNKDEHLVPGRGNQPCGTMLENLAEGGFKGHIVLEVNTRRASSRIERMEDLAEALAFARLHLAAAAHTWEVTSAGEVTRRGVRR</sequence>
<dbReference type="PANTHER" id="PTHR12110">
    <property type="entry name" value="HYDROXYPYRUVATE ISOMERASE"/>
    <property type="match status" value="1"/>
</dbReference>
<feature type="domain" description="Xylose isomerase-like TIM barrel" evidence="1">
    <location>
        <begin position="36"/>
        <end position="269"/>
    </location>
</feature>
<keyword evidence="3" id="KW-1185">Reference proteome</keyword>
<accession>A0A7Y9KFL1</accession>
<dbReference type="AlphaFoldDB" id="A0A7Y9KFL1"/>
<dbReference type="InterPro" id="IPR036237">
    <property type="entry name" value="Xyl_isomerase-like_sf"/>
</dbReference>